<dbReference type="Proteomes" id="UP001060085">
    <property type="component" value="Linkage Group LG03"/>
</dbReference>
<protein>
    <submittedName>
        <fullName evidence="1">Uncharacterized protein</fullName>
    </submittedName>
</protein>
<evidence type="ECO:0000313" key="1">
    <source>
        <dbReference type="EMBL" id="KAI5673619.1"/>
    </source>
</evidence>
<accession>A0ACC0BLY6</accession>
<dbReference type="EMBL" id="CM044703">
    <property type="protein sequence ID" value="KAI5673619.1"/>
    <property type="molecule type" value="Genomic_DNA"/>
</dbReference>
<evidence type="ECO:0000313" key="2">
    <source>
        <dbReference type="Proteomes" id="UP001060085"/>
    </source>
</evidence>
<sequence>MDGSAKEESVDSLELRPRAQPIPLPLAFGTRGGQPILLITEAESEEVKKLGYITIFAAAATRGVITILR</sequence>
<organism evidence="1 2">
    <name type="scientific">Catharanthus roseus</name>
    <name type="common">Madagascar periwinkle</name>
    <name type="synonym">Vinca rosea</name>
    <dbReference type="NCBI Taxonomy" id="4058"/>
    <lineage>
        <taxon>Eukaryota</taxon>
        <taxon>Viridiplantae</taxon>
        <taxon>Streptophyta</taxon>
        <taxon>Embryophyta</taxon>
        <taxon>Tracheophyta</taxon>
        <taxon>Spermatophyta</taxon>
        <taxon>Magnoliopsida</taxon>
        <taxon>eudicotyledons</taxon>
        <taxon>Gunneridae</taxon>
        <taxon>Pentapetalae</taxon>
        <taxon>asterids</taxon>
        <taxon>lamiids</taxon>
        <taxon>Gentianales</taxon>
        <taxon>Apocynaceae</taxon>
        <taxon>Rauvolfioideae</taxon>
        <taxon>Vinceae</taxon>
        <taxon>Catharanthinae</taxon>
        <taxon>Catharanthus</taxon>
    </lineage>
</organism>
<proteinExistence type="predicted"/>
<comment type="caution">
    <text evidence="1">The sequence shown here is derived from an EMBL/GenBank/DDBJ whole genome shotgun (WGS) entry which is preliminary data.</text>
</comment>
<gene>
    <name evidence="1" type="ORF">M9H77_13983</name>
</gene>
<keyword evidence="2" id="KW-1185">Reference proteome</keyword>
<name>A0ACC0BLY6_CATRO</name>
<reference evidence="2" key="1">
    <citation type="journal article" date="2023" name="Nat. Plants">
        <title>Single-cell RNA sequencing provides a high-resolution roadmap for understanding the multicellular compartmentation of specialized metabolism.</title>
        <authorList>
            <person name="Sun S."/>
            <person name="Shen X."/>
            <person name="Li Y."/>
            <person name="Li Y."/>
            <person name="Wang S."/>
            <person name="Li R."/>
            <person name="Zhang H."/>
            <person name="Shen G."/>
            <person name="Guo B."/>
            <person name="Wei J."/>
            <person name="Xu J."/>
            <person name="St-Pierre B."/>
            <person name="Chen S."/>
            <person name="Sun C."/>
        </authorList>
    </citation>
    <scope>NUCLEOTIDE SEQUENCE [LARGE SCALE GENOMIC DNA]</scope>
</reference>